<dbReference type="EMBL" id="JBEDUW010000002">
    <property type="protein sequence ID" value="KAK9944009.1"/>
    <property type="molecule type" value="Genomic_DNA"/>
</dbReference>
<dbReference type="InterPro" id="IPR045218">
    <property type="entry name" value="DA1-like"/>
</dbReference>
<dbReference type="Gene3D" id="1.10.390.10">
    <property type="entry name" value="Neutral Protease Domain 2"/>
    <property type="match status" value="1"/>
</dbReference>
<comment type="caution">
    <text evidence="2">The sequence shown here is derived from an EMBL/GenBank/DDBJ whole genome shotgun (WGS) entry which is preliminary data.</text>
</comment>
<reference evidence="2 3" key="1">
    <citation type="journal article" date="2023" name="G3 (Bethesda)">
        <title>A chromosome-length genome assembly and annotation of blackberry (Rubus argutus, cv. 'Hillquist').</title>
        <authorList>
            <person name="Bruna T."/>
            <person name="Aryal R."/>
            <person name="Dudchenko O."/>
            <person name="Sargent D.J."/>
            <person name="Mead D."/>
            <person name="Buti M."/>
            <person name="Cavallini A."/>
            <person name="Hytonen T."/>
            <person name="Andres J."/>
            <person name="Pham M."/>
            <person name="Weisz D."/>
            <person name="Mascagni F."/>
            <person name="Usai G."/>
            <person name="Natali L."/>
            <person name="Bassil N."/>
            <person name="Fernandez G.E."/>
            <person name="Lomsadze A."/>
            <person name="Armour M."/>
            <person name="Olukolu B."/>
            <person name="Poorten T."/>
            <person name="Britton C."/>
            <person name="Davik J."/>
            <person name="Ashrafi H."/>
            <person name="Aiden E.L."/>
            <person name="Borodovsky M."/>
            <person name="Worthington M."/>
        </authorList>
    </citation>
    <scope>NUCLEOTIDE SEQUENCE [LARGE SCALE GENOMIC DNA]</scope>
    <source>
        <strain evidence="2">PI 553951</strain>
    </source>
</reference>
<dbReference type="AlphaFoldDB" id="A0AAW1Y713"/>
<evidence type="ECO:0000313" key="3">
    <source>
        <dbReference type="Proteomes" id="UP001457282"/>
    </source>
</evidence>
<accession>A0AAW1Y713</accession>
<dbReference type="InterPro" id="IPR027268">
    <property type="entry name" value="Peptidase_M4/M1_CTD_sf"/>
</dbReference>
<keyword evidence="3" id="KW-1185">Reference proteome</keyword>
<gene>
    <name evidence="2" type="ORF">M0R45_009594</name>
</gene>
<dbReference type="Pfam" id="PF12315">
    <property type="entry name" value="DA1-like"/>
    <property type="match status" value="1"/>
</dbReference>
<dbReference type="InterPro" id="IPR022087">
    <property type="entry name" value="DA1-like_dom"/>
</dbReference>
<sequence length="301" mass="34291">MSHNILDNCDVFCSDIEARESGDVNLGDGRQLCSDCSSISVKNEEEYNFIIENVFQFYRSLNLKVDENILILFIDNNQMHTVTAMWKWEGILAHEIMHAWFNLQGIPWKSESSVEEGMCEVMSYKWLQWFSSTGFDSSHKTNKQVQYTLELKEFLAEVIECQRDEVYGQGFKNAMRAVETFGFKTTLDHIVKNGTLPVVPPPVPYSTTTITPTKLVRKKTTSTPITKLLWKATSNTGTSLWNAIAALLWKTTATCETPRFIIMEGHRHHHYHQGQSHTILQGGLSTSPALLVFIGILIEHK</sequence>
<dbReference type="Proteomes" id="UP001457282">
    <property type="component" value="Unassembled WGS sequence"/>
</dbReference>
<proteinExistence type="predicted"/>
<evidence type="ECO:0000313" key="2">
    <source>
        <dbReference type="EMBL" id="KAK9944009.1"/>
    </source>
</evidence>
<protein>
    <recommendedName>
        <fullName evidence="1">Protein DA1-like domain-containing protein</fullName>
    </recommendedName>
</protein>
<dbReference type="PANTHER" id="PTHR24209">
    <property type="entry name" value="PROTEIN DA1-RELATED 2"/>
    <property type="match status" value="1"/>
</dbReference>
<dbReference type="PANTHER" id="PTHR24209:SF31">
    <property type="entry name" value="PROTEIN DA1-LIKE ISOFORM X1"/>
    <property type="match status" value="1"/>
</dbReference>
<organism evidence="2 3">
    <name type="scientific">Rubus argutus</name>
    <name type="common">Southern blackberry</name>
    <dbReference type="NCBI Taxonomy" id="59490"/>
    <lineage>
        <taxon>Eukaryota</taxon>
        <taxon>Viridiplantae</taxon>
        <taxon>Streptophyta</taxon>
        <taxon>Embryophyta</taxon>
        <taxon>Tracheophyta</taxon>
        <taxon>Spermatophyta</taxon>
        <taxon>Magnoliopsida</taxon>
        <taxon>eudicotyledons</taxon>
        <taxon>Gunneridae</taxon>
        <taxon>Pentapetalae</taxon>
        <taxon>rosids</taxon>
        <taxon>fabids</taxon>
        <taxon>Rosales</taxon>
        <taxon>Rosaceae</taxon>
        <taxon>Rosoideae</taxon>
        <taxon>Rosoideae incertae sedis</taxon>
        <taxon>Rubus</taxon>
    </lineage>
</organism>
<feature type="domain" description="Protein DA1-like" evidence="1">
    <location>
        <begin position="90"/>
        <end position="191"/>
    </location>
</feature>
<dbReference type="GO" id="GO:0043130">
    <property type="term" value="F:ubiquitin binding"/>
    <property type="evidence" value="ECO:0007669"/>
    <property type="project" value="TreeGrafter"/>
</dbReference>
<evidence type="ECO:0000259" key="1">
    <source>
        <dbReference type="Pfam" id="PF12315"/>
    </source>
</evidence>
<name>A0AAW1Y713_RUBAR</name>